<dbReference type="FunFam" id="1.20.1260.100:FF:000001">
    <property type="entry name" value="translocator protein 2"/>
    <property type="match status" value="1"/>
</dbReference>
<keyword evidence="8" id="KW-1185">Reference proteome</keyword>
<dbReference type="InterPro" id="IPR038330">
    <property type="entry name" value="TspO/MBR-related_sf"/>
</dbReference>
<keyword evidence="3 6" id="KW-0812">Transmembrane</keyword>
<dbReference type="Pfam" id="PF03073">
    <property type="entry name" value="TspO_MBR"/>
    <property type="match status" value="1"/>
</dbReference>
<dbReference type="Proteomes" id="UP000664545">
    <property type="component" value="Unassembled WGS sequence"/>
</dbReference>
<dbReference type="EMBL" id="JAFJZZ010000010">
    <property type="protein sequence ID" value="MBN7774468.1"/>
    <property type="molecule type" value="Genomic_DNA"/>
</dbReference>
<dbReference type="PANTHER" id="PTHR10057">
    <property type="entry name" value="PERIPHERAL-TYPE BENZODIAZEPINE RECEPTOR"/>
    <property type="match status" value="1"/>
</dbReference>
<feature type="transmembrane region" description="Helical" evidence="6">
    <location>
        <begin position="99"/>
        <end position="118"/>
    </location>
</feature>
<sequence>MKNVKAFVISLLISLGIGALSGFLTRNSMELYNQLIIPKYAPPGFVFPVVWTILYTLMGISAYLVFISNSPYKKKALLMYALQLMLNFIWPIIFFNLKMYFPAFFVLLLLLITIVLMIKRFYRVNKTAAFLQIPYLLWILFATYLNFEIAMFN</sequence>
<reference evidence="7" key="1">
    <citation type="submission" date="2021-02" db="EMBL/GenBank/DDBJ databases">
        <title>Abyssanaerobacter marinus gen.nov., sp., nov, anaerobic bacterium isolated from the Onnuri vent field of Indian Ocean and suggestion of Mogibacteriaceae fam. nov., and proposal of reclassification of ambiguous this family's genus member.</title>
        <authorList>
            <person name="Kim Y.J."/>
            <person name="Yang J.-A."/>
        </authorList>
    </citation>
    <scope>NUCLEOTIDE SEQUENCE</scope>
    <source>
        <strain evidence="7">DSM 2634</strain>
    </source>
</reference>
<dbReference type="GO" id="GO:0033013">
    <property type="term" value="P:tetrapyrrole metabolic process"/>
    <property type="evidence" value="ECO:0007669"/>
    <property type="project" value="UniProtKB-ARBA"/>
</dbReference>
<dbReference type="AlphaFoldDB" id="A0A939DC00"/>
<evidence type="ECO:0000256" key="5">
    <source>
        <dbReference type="ARBA" id="ARBA00023136"/>
    </source>
</evidence>
<evidence type="ECO:0000256" key="3">
    <source>
        <dbReference type="ARBA" id="ARBA00022692"/>
    </source>
</evidence>
<feature type="transmembrane region" description="Helical" evidence="6">
    <location>
        <begin position="130"/>
        <end position="147"/>
    </location>
</feature>
<dbReference type="PANTHER" id="PTHR10057:SF0">
    <property type="entry name" value="TRANSLOCATOR PROTEIN"/>
    <property type="match status" value="1"/>
</dbReference>
<name>A0A939DC00_CLOAM</name>
<dbReference type="Gene3D" id="1.20.1260.100">
    <property type="entry name" value="TspO/MBR protein"/>
    <property type="match status" value="1"/>
</dbReference>
<dbReference type="PIRSF" id="PIRSF005859">
    <property type="entry name" value="PBR"/>
    <property type="match status" value="1"/>
</dbReference>
<dbReference type="InterPro" id="IPR004307">
    <property type="entry name" value="TspO_MBR"/>
</dbReference>
<keyword evidence="4 6" id="KW-1133">Transmembrane helix</keyword>
<comment type="caution">
    <text evidence="7">The sequence shown here is derived from an EMBL/GenBank/DDBJ whole genome shotgun (WGS) entry which is preliminary data.</text>
</comment>
<gene>
    <name evidence="7" type="ORF">JYB65_13965</name>
</gene>
<feature type="transmembrane region" description="Helical" evidence="6">
    <location>
        <begin position="45"/>
        <end position="65"/>
    </location>
</feature>
<comment type="subcellular location">
    <subcellularLocation>
        <location evidence="1">Membrane</location>
        <topology evidence="1">Multi-pass membrane protein</topology>
    </subcellularLocation>
</comment>
<evidence type="ECO:0000256" key="2">
    <source>
        <dbReference type="ARBA" id="ARBA00007524"/>
    </source>
</evidence>
<evidence type="ECO:0000256" key="4">
    <source>
        <dbReference type="ARBA" id="ARBA00022989"/>
    </source>
</evidence>
<dbReference type="CDD" id="cd15904">
    <property type="entry name" value="TSPO_MBR"/>
    <property type="match status" value="1"/>
</dbReference>
<proteinExistence type="inferred from homology"/>
<evidence type="ECO:0000256" key="1">
    <source>
        <dbReference type="ARBA" id="ARBA00004141"/>
    </source>
</evidence>
<keyword evidence="5 6" id="KW-0472">Membrane</keyword>
<accession>A0A939DC00</accession>
<evidence type="ECO:0000313" key="7">
    <source>
        <dbReference type="EMBL" id="MBN7774468.1"/>
    </source>
</evidence>
<comment type="similarity">
    <text evidence="2">Belongs to the TspO/BZRP family.</text>
</comment>
<protein>
    <submittedName>
        <fullName evidence="7">Tryptophan-rich sensory protein</fullName>
    </submittedName>
</protein>
<organism evidence="7 8">
    <name type="scientific">Clostridium aminobutyricum</name>
    <dbReference type="NCBI Taxonomy" id="33953"/>
    <lineage>
        <taxon>Bacteria</taxon>
        <taxon>Bacillati</taxon>
        <taxon>Bacillota</taxon>
        <taxon>Clostridia</taxon>
        <taxon>Eubacteriales</taxon>
        <taxon>Clostridiaceae</taxon>
        <taxon>Clostridium</taxon>
    </lineage>
</organism>
<evidence type="ECO:0000313" key="8">
    <source>
        <dbReference type="Proteomes" id="UP000664545"/>
    </source>
</evidence>
<evidence type="ECO:0000256" key="6">
    <source>
        <dbReference type="SAM" id="Phobius"/>
    </source>
</evidence>
<feature type="transmembrane region" description="Helical" evidence="6">
    <location>
        <begin position="77"/>
        <end position="93"/>
    </location>
</feature>
<dbReference type="RefSeq" id="WP_206583311.1">
    <property type="nucleotide sequence ID" value="NZ_JAFJZZ010000010.1"/>
</dbReference>
<dbReference type="GO" id="GO:0016020">
    <property type="term" value="C:membrane"/>
    <property type="evidence" value="ECO:0007669"/>
    <property type="project" value="UniProtKB-SubCell"/>
</dbReference>